<proteinExistence type="predicted"/>
<comment type="caution">
    <text evidence="1">The sequence shown here is derived from an EMBL/GenBank/DDBJ whole genome shotgun (WGS) entry which is preliminary data.</text>
</comment>
<name>A0A9P4Y617_CRYP1</name>
<reference evidence="1" key="1">
    <citation type="journal article" date="2020" name="Phytopathology">
        <title>Genome sequence of the chestnut blight fungus Cryphonectria parasitica EP155: A fundamental resource for an archetypical invasive plant pathogen.</title>
        <authorList>
            <person name="Crouch J.A."/>
            <person name="Dawe A."/>
            <person name="Aerts A."/>
            <person name="Barry K."/>
            <person name="Churchill A.C.L."/>
            <person name="Grimwood J."/>
            <person name="Hillman B."/>
            <person name="Milgroom M.G."/>
            <person name="Pangilinan J."/>
            <person name="Smith M."/>
            <person name="Salamov A."/>
            <person name="Schmutz J."/>
            <person name="Yadav J."/>
            <person name="Grigoriev I.V."/>
            <person name="Nuss D."/>
        </authorList>
    </citation>
    <scope>NUCLEOTIDE SEQUENCE</scope>
    <source>
        <strain evidence="1">EP155</strain>
    </source>
</reference>
<keyword evidence="2" id="KW-1185">Reference proteome</keyword>
<evidence type="ECO:0000313" key="2">
    <source>
        <dbReference type="Proteomes" id="UP000803844"/>
    </source>
</evidence>
<organism evidence="1 2">
    <name type="scientific">Cryphonectria parasitica (strain ATCC 38755 / EP155)</name>
    <dbReference type="NCBI Taxonomy" id="660469"/>
    <lineage>
        <taxon>Eukaryota</taxon>
        <taxon>Fungi</taxon>
        <taxon>Dikarya</taxon>
        <taxon>Ascomycota</taxon>
        <taxon>Pezizomycotina</taxon>
        <taxon>Sordariomycetes</taxon>
        <taxon>Sordariomycetidae</taxon>
        <taxon>Diaporthales</taxon>
        <taxon>Cryphonectriaceae</taxon>
        <taxon>Cryphonectria-Endothia species complex</taxon>
        <taxon>Cryphonectria</taxon>
    </lineage>
</organism>
<sequence>SPGNLHQTGNVKRAYSFLHFPSEIRNMIYSYLTQYPPCIDLYRSFYRTVSYEPGCLRCRPRQQTLYTPTILLLCKYITAECLPMLQAQPLVIDRLPPFEGADTMPDRYHRGFLTISDFVGRRTIQNLRHIDIRIGLGEGPLESGWAWMNIVDEMIQLLEQRNAFISMRLLIRL</sequence>
<feature type="non-terminal residue" evidence="1">
    <location>
        <position position="1"/>
    </location>
</feature>
<dbReference type="RefSeq" id="XP_040778317.1">
    <property type="nucleotide sequence ID" value="XM_040916155.1"/>
</dbReference>
<dbReference type="OrthoDB" id="3510794at2759"/>
<dbReference type="AlphaFoldDB" id="A0A9P4Y617"/>
<protein>
    <submittedName>
        <fullName evidence="1">Uncharacterized protein</fullName>
    </submittedName>
</protein>
<accession>A0A9P4Y617</accession>
<gene>
    <name evidence="1" type="ORF">M406DRAFT_241893</name>
</gene>
<feature type="non-terminal residue" evidence="1">
    <location>
        <position position="173"/>
    </location>
</feature>
<evidence type="ECO:0000313" key="1">
    <source>
        <dbReference type="EMBL" id="KAF3767356.1"/>
    </source>
</evidence>
<dbReference type="Proteomes" id="UP000803844">
    <property type="component" value="Unassembled WGS sequence"/>
</dbReference>
<dbReference type="EMBL" id="MU032346">
    <property type="protein sequence ID" value="KAF3767356.1"/>
    <property type="molecule type" value="Genomic_DNA"/>
</dbReference>
<dbReference type="GeneID" id="63833284"/>